<proteinExistence type="predicted"/>
<keyword evidence="3 6" id="KW-0812">Transmembrane</keyword>
<comment type="subcellular location">
    <subcellularLocation>
        <location evidence="1">Cell membrane</location>
        <topology evidence="1">Multi-pass membrane protein</topology>
    </subcellularLocation>
</comment>
<feature type="transmembrane region" description="Helical" evidence="6">
    <location>
        <begin position="7"/>
        <end position="28"/>
    </location>
</feature>
<organism evidence="8 9">
    <name type="scientific">Yoonia tamlensis</name>
    <dbReference type="NCBI Taxonomy" id="390270"/>
    <lineage>
        <taxon>Bacteria</taxon>
        <taxon>Pseudomonadati</taxon>
        <taxon>Pseudomonadota</taxon>
        <taxon>Alphaproteobacteria</taxon>
        <taxon>Rhodobacterales</taxon>
        <taxon>Paracoccaceae</taxon>
        <taxon>Yoonia</taxon>
    </lineage>
</organism>
<dbReference type="InterPro" id="IPR000917">
    <property type="entry name" value="Sulfatase_N"/>
</dbReference>
<reference evidence="9" key="1">
    <citation type="submission" date="2016-10" db="EMBL/GenBank/DDBJ databases">
        <authorList>
            <person name="Varghese N."/>
            <person name="Submissions S."/>
        </authorList>
    </citation>
    <scope>NUCLEOTIDE SEQUENCE [LARGE SCALE GENOMIC DNA]</scope>
    <source>
        <strain evidence="9">DSM 26879</strain>
    </source>
</reference>
<evidence type="ECO:0000256" key="2">
    <source>
        <dbReference type="ARBA" id="ARBA00022475"/>
    </source>
</evidence>
<dbReference type="InterPro" id="IPR050448">
    <property type="entry name" value="OpgB/LTA_synthase_biosynth"/>
</dbReference>
<evidence type="ECO:0000256" key="1">
    <source>
        <dbReference type="ARBA" id="ARBA00004651"/>
    </source>
</evidence>
<feature type="transmembrane region" description="Helical" evidence="6">
    <location>
        <begin position="61"/>
        <end position="82"/>
    </location>
</feature>
<dbReference type="Pfam" id="PF00884">
    <property type="entry name" value="Sulfatase"/>
    <property type="match status" value="1"/>
</dbReference>
<feature type="transmembrane region" description="Helical" evidence="6">
    <location>
        <begin position="102"/>
        <end position="126"/>
    </location>
</feature>
<evidence type="ECO:0000313" key="9">
    <source>
        <dbReference type="Proteomes" id="UP000199478"/>
    </source>
</evidence>
<dbReference type="Gene3D" id="3.40.720.10">
    <property type="entry name" value="Alkaline Phosphatase, subunit A"/>
    <property type="match status" value="1"/>
</dbReference>
<keyword evidence="9" id="KW-1185">Reference proteome</keyword>
<feature type="domain" description="Sulfatase N-terminal" evidence="7">
    <location>
        <begin position="240"/>
        <end position="472"/>
    </location>
</feature>
<dbReference type="Proteomes" id="UP000199478">
    <property type="component" value="Unassembled WGS sequence"/>
</dbReference>
<evidence type="ECO:0000256" key="5">
    <source>
        <dbReference type="ARBA" id="ARBA00023136"/>
    </source>
</evidence>
<dbReference type="InterPro" id="IPR017850">
    <property type="entry name" value="Alkaline_phosphatase_core_sf"/>
</dbReference>
<dbReference type="STRING" id="390270.SAMN04488005_0575"/>
<keyword evidence="4 6" id="KW-1133">Transmembrane helix</keyword>
<evidence type="ECO:0000256" key="4">
    <source>
        <dbReference type="ARBA" id="ARBA00022989"/>
    </source>
</evidence>
<keyword evidence="5 6" id="KW-0472">Membrane</keyword>
<accession>A0A1I6FVG5</accession>
<dbReference type="SUPFAM" id="SSF53649">
    <property type="entry name" value="Alkaline phosphatase-like"/>
    <property type="match status" value="1"/>
</dbReference>
<evidence type="ECO:0000256" key="3">
    <source>
        <dbReference type="ARBA" id="ARBA00022692"/>
    </source>
</evidence>
<name>A0A1I6FVG5_9RHOB</name>
<sequence>MKLWRKVVTAGAAIAIVCLASVLIMMPYLRPQPFGRAALGCGCIAIVLGGRGIWLRPGWHFLAVPFTGLLILPGLVITNHFGNFDLISVIHHLGYEGGGPDMRAFAFEIQDGVLAIACFALAIYWLRNLFQGAGFWYYLAALFIGVINPMSMSLLLAGFAPKADFDLSAQLVVPVTSRPASRPDIIMIYLEGLDRRFADTARYGAAYAGLLPLQSAGLDLTRVGQIAGTGWSLAGVVATQCGLPLLPNGMRAHNGFEDQTKFMASQICLGDVAAGYGYQSSYIVGASAGFAGQDHFVRSHRYQHIIDSDVLAESYDGSELAKAYEPRLHTYDDQLVFDAARRHYDSLVAGNDPLLMSVMTFGPHGTSGILSRHCRADGQARYSADLRQTVACSISDMLPFLDHIRTRRAGRPTLVVVMSDHLNHKRDLFAPAMHMNTVTFLGYGIAGFPAGQENTRAAAMIDVYPTVLALSGFAQPDVAAGLGRSVLGNGPTLVEQYGIAVLDRALETDLDLRLALWR</sequence>
<dbReference type="EMBL" id="FOYP01000001">
    <property type="protein sequence ID" value="SFR33942.1"/>
    <property type="molecule type" value="Genomic_DNA"/>
</dbReference>
<feature type="transmembrane region" description="Helical" evidence="6">
    <location>
        <begin position="34"/>
        <end position="54"/>
    </location>
</feature>
<protein>
    <submittedName>
        <fullName evidence="8">Sulfatase</fullName>
    </submittedName>
</protein>
<dbReference type="GO" id="GO:0005886">
    <property type="term" value="C:plasma membrane"/>
    <property type="evidence" value="ECO:0007669"/>
    <property type="project" value="UniProtKB-SubCell"/>
</dbReference>
<dbReference type="PANTHER" id="PTHR47371">
    <property type="entry name" value="LIPOTEICHOIC ACID SYNTHASE"/>
    <property type="match status" value="1"/>
</dbReference>
<evidence type="ECO:0000313" key="8">
    <source>
        <dbReference type="EMBL" id="SFR33942.1"/>
    </source>
</evidence>
<dbReference type="AlphaFoldDB" id="A0A1I6FVG5"/>
<dbReference type="PANTHER" id="PTHR47371:SF3">
    <property type="entry name" value="PHOSPHOGLYCEROL TRANSFERASE I"/>
    <property type="match status" value="1"/>
</dbReference>
<gene>
    <name evidence="8" type="ORF">SAMN04488005_0575</name>
</gene>
<feature type="transmembrane region" description="Helical" evidence="6">
    <location>
        <begin position="135"/>
        <end position="160"/>
    </location>
</feature>
<evidence type="ECO:0000259" key="7">
    <source>
        <dbReference type="Pfam" id="PF00884"/>
    </source>
</evidence>
<evidence type="ECO:0000256" key="6">
    <source>
        <dbReference type="SAM" id="Phobius"/>
    </source>
</evidence>
<keyword evidence="2" id="KW-1003">Cell membrane</keyword>